<protein>
    <recommendedName>
        <fullName evidence="4">Sugar-binding protein</fullName>
    </recommendedName>
</protein>
<dbReference type="InterPro" id="IPR029044">
    <property type="entry name" value="Nucleotide-diphossugar_trans"/>
</dbReference>
<reference evidence="2 3" key="1">
    <citation type="submission" date="2019-09" db="EMBL/GenBank/DDBJ databases">
        <title>Draft genome sequence of Pseudomonas brenneri CCUG 51514(T).</title>
        <authorList>
            <person name="Tunovic T."/>
            <person name="Pineiro-Iglesias B."/>
            <person name="Unosson C."/>
            <person name="Inganas E."/>
            <person name="Ohlen M."/>
            <person name="Cardew S."/>
            <person name="Jensie-Markopoulos S."/>
            <person name="Salva-Serra F."/>
            <person name="Jaen-Luchoro D."/>
            <person name="Svensson-Stadler L."/>
            <person name="Chun J."/>
            <person name="Moore E."/>
        </authorList>
    </citation>
    <scope>NUCLEOTIDE SEQUENCE [LARGE SCALE GENOMIC DNA]</scope>
    <source>
        <strain evidence="2 3">CCUG 51514</strain>
    </source>
</reference>
<comment type="caution">
    <text evidence="2">The sequence shown here is derived from an EMBL/GenBank/DDBJ whole genome shotgun (WGS) entry which is preliminary data.</text>
</comment>
<proteinExistence type="predicted"/>
<evidence type="ECO:0000313" key="3">
    <source>
        <dbReference type="Proteomes" id="UP000325296"/>
    </source>
</evidence>
<organism evidence="2 3">
    <name type="scientific">Pseudomonas brenneri</name>
    <dbReference type="NCBI Taxonomy" id="129817"/>
    <lineage>
        <taxon>Bacteria</taxon>
        <taxon>Pseudomonadati</taxon>
        <taxon>Pseudomonadota</taxon>
        <taxon>Gammaproteobacteria</taxon>
        <taxon>Pseudomonadales</taxon>
        <taxon>Pseudomonadaceae</taxon>
        <taxon>Pseudomonas</taxon>
    </lineage>
</organism>
<dbReference type="OrthoDB" id="6637778at2"/>
<dbReference type="RefSeq" id="WP_090291000.1">
    <property type="nucleotide sequence ID" value="NZ_BMNU01000001.1"/>
</dbReference>
<dbReference type="Proteomes" id="UP000325296">
    <property type="component" value="Unassembled WGS sequence"/>
</dbReference>
<evidence type="ECO:0000313" key="2">
    <source>
        <dbReference type="EMBL" id="KAA2227034.1"/>
    </source>
</evidence>
<dbReference type="Gene3D" id="3.90.550.20">
    <property type="match status" value="1"/>
</dbReference>
<dbReference type="EMBL" id="VUOL01000017">
    <property type="protein sequence ID" value="KAA2227034.1"/>
    <property type="molecule type" value="Genomic_DNA"/>
</dbReference>
<feature type="region of interest" description="Disordered" evidence="1">
    <location>
        <begin position="1"/>
        <end position="46"/>
    </location>
</feature>
<dbReference type="InterPro" id="IPR007577">
    <property type="entry name" value="GlycoTrfase_DXD_sugar-bd_CS"/>
</dbReference>
<evidence type="ECO:0008006" key="4">
    <source>
        <dbReference type="Google" id="ProtNLM"/>
    </source>
</evidence>
<name>A0A5B2UJF1_9PSED</name>
<dbReference type="Pfam" id="PF04488">
    <property type="entry name" value="Gly_transf_sug"/>
    <property type="match status" value="1"/>
</dbReference>
<dbReference type="SUPFAM" id="SSF53448">
    <property type="entry name" value="Nucleotide-diphospho-sugar transferases"/>
    <property type="match status" value="1"/>
</dbReference>
<sequence length="1669" mass="182989">MNSVSNHMTAQPRPFCAPNSLSPQPPSRPKREAPAPSESTESARTQGDRELAMAYHSALLLAANRERNVTINTIAPDSTFGQWWAQLKEAFHSPEVRQWIEDKGINTGSITLNPESGQISFKRQRHLDPEQKRFTVGQDDWQWAAISGPILQAGRVLSAGHAETTFTPPATDLDQPVPYELIGHFYKEQPNLTQPSMRQRAVEIDRNQGFTTLDPSTFASLIKSRSEDALQNQKAYLGDIYDRHQASAELRHLATSVEGGIEYAGQIKDELKKRMIDLSLDSTYQATTHPPSNRVSLLQFIEDHGWDIPDHHEQLVNLASALSTPTPKAPVNGNLGGALTWPAPLEQDSLEQLKADLRTGTLGAITLLPFNRVLDYLLDGRPISPEEQSNPRVLIDTLVNSPRGKAVGQAIQGTFEARSVKGSAADWLLAALNVENDGRTSDQTKNQSHGEIQGYRLVSPDNTGKSPSTIIKELVNHLVAKGIASSSEKAAVQAHLLLANRAPAFLIKGIPNQVVVGTHSWVSLVTATARIEAKSPGATAAMSYTQIMLEAGVAPITDEERRVEYAAQNEAIKDWGVANGLSYPVDKVALNAVREAFNAQIRELKEASETQLPGMPTTQNIALEQLKKALPEMDPKLFTQKCITSKPSSRFFPGPYSILDMYIDGRGLRGTPDSADNWGEPGRHLIKSVTSGAVDLPPDGKPATWVASSEAININDVMTKLQKLPRPLDAFNETFAGYAKAVKKATSAQLKLLISKLPLEDRKNLEFGKLTIRKEIKYLRNDHPTRVEPGVLLVKTERNGNVMTYAIDRLKGTVTRQPNQNYKEYAPSSSFMSSSGGKRFDVVKPAGQYSPEITNENNAAQGVPNSFSSARTQYIVDAMITDMDLPAVERYAKGATTFDTEVPTYKILEEIALSLIPLRSAIKNFIEGKVSDGLIDLAFDIFGFAVGLGAAAKGAKAFAVGASALSKVGQVGKIIGRAAVGALNPLGGIDDLARGVVFVGRKALHGVKYLRGSYRSLNLLELAKKSDIAEGTYKATNSARESKTLAKFDEASNKWYAFDPRTKLAYGKPLDNFVVATPRLNDPDSLYTIGSNDAVKTASQQHGLAATGTFKIGQETIEGNVVMFQGNWHQYDALKKRAFGPPLSDFKPSRVAANGEVKSLHADLLDYEVKHIDPDELKIRGLQGNIYVGRSNKEYVKVNGKLYSSHLKEGQRVIRHARGAGPDIPIKDLGPSGWGLASRENRLLGGAGNAPTPWKLGDTTYVAPMDDIKAAAGSNPPYTLNYLGVDHTVIFDSSIGGWKAANISVGIENQGQNYFWRVGKNKWQRGTFKELKNAKKIDSHRFQFIDVSPSTITKIPIDARPLPKELHYFWAGQDVPTHLIENMANNAAKTSGYKSILHVDADTPAIFQQIKSKLEKKAPGLTIMDLNKDDVFKQLKQSELYDYFRQGQGKNLAAASDVARYPIMNKYGGIYLDTDDIIQSDIGNALLNAGSNDILLSKPVAHKLTEYRPFYNTSNFATQPGNPVITDIIAEMNERFSANKSYFAANRPVATRGPDGNVLYTPAFDAYEGKIFETVGPNLFNDILKRKRPDMYELGFDGITKESKIVDNKLVASGPTVNILATTRKFYTNKGIAPPDLLGLHIKAMKEHYLALSQKFNIKIGAEHSWINT</sequence>
<accession>A0A5B2UJF1</accession>
<gene>
    <name evidence="2" type="ORF">F1720_23910</name>
</gene>
<evidence type="ECO:0000256" key="1">
    <source>
        <dbReference type="SAM" id="MobiDB-lite"/>
    </source>
</evidence>